<dbReference type="AlphaFoldDB" id="T1IY03"/>
<evidence type="ECO:0000256" key="1">
    <source>
        <dbReference type="SAM" id="MobiDB-lite"/>
    </source>
</evidence>
<reference evidence="3" key="1">
    <citation type="submission" date="2011-05" db="EMBL/GenBank/DDBJ databases">
        <authorList>
            <person name="Richards S.R."/>
            <person name="Qu J."/>
            <person name="Jiang H."/>
            <person name="Jhangiani S.N."/>
            <person name="Agravi P."/>
            <person name="Goodspeed R."/>
            <person name="Gross S."/>
            <person name="Mandapat C."/>
            <person name="Jackson L."/>
            <person name="Mathew T."/>
            <person name="Pu L."/>
            <person name="Thornton R."/>
            <person name="Saada N."/>
            <person name="Wilczek-Boney K.B."/>
            <person name="Lee S."/>
            <person name="Kovar C."/>
            <person name="Wu Y."/>
            <person name="Scherer S.E."/>
            <person name="Worley K.C."/>
            <person name="Muzny D.M."/>
            <person name="Gibbs R."/>
        </authorList>
    </citation>
    <scope>NUCLEOTIDE SEQUENCE</scope>
    <source>
        <strain evidence="3">Brora</strain>
    </source>
</reference>
<dbReference type="EnsemblMetazoa" id="SMAR006103-RA">
    <property type="protein sequence ID" value="SMAR006103-PA"/>
    <property type="gene ID" value="SMAR006103"/>
</dbReference>
<feature type="region of interest" description="Disordered" evidence="1">
    <location>
        <begin position="141"/>
        <end position="176"/>
    </location>
</feature>
<feature type="compositionally biased region" description="Basic and acidic residues" evidence="1">
    <location>
        <begin position="157"/>
        <end position="176"/>
    </location>
</feature>
<dbReference type="HOGENOM" id="CLU_1167144_0_0_1"/>
<dbReference type="Proteomes" id="UP000014500">
    <property type="component" value="Unassembled WGS sequence"/>
</dbReference>
<name>T1IY03_STRMM</name>
<protein>
    <submittedName>
        <fullName evidence="2">Uncharacterized protein</fullName>
    </submittedName>
</protein>
<dbReference type="EMBL" id="JH431669">
    <property type="status" value="NOT_ANNOTATED_CDS"/>
    <property type="molecule type" value="Genomic_DNA"/>
</dbReference>
<organism evidence="2 3">
    <name type="scientific">Strigamia maritima</name>
    <name type="common">European centipede</name>
    <name type="synonym">Geophilus maritimus</name>
    <dbReference type="NCBI Taxonomy" id="126957"/>
    <lineage>
        <taxon>Eukaryota</taxon>
        <taxon>Metazoa</taxon>
        <taxon>Ecdysozoa</taxon>
        <taxon>Arthropoda</taxon>
        <taxon>Myriapoda</taxon>
        <taxon>Chilopoda</taxon>
        <taxon>Pleurostigmophora</taxon>
        <taxon>Geophilomorpha</taxon>
        <taxon>Linotaeniidae</taxon>
        <taxon>Strigamia</taxon>
    </lineage>
</organism>
<evidence type="ECO:0000313" key="2">
    <source>
        <dbReference type="EnsemblMetazoa" id="SMAR006103-PA"/>
    </source>
</evidence>
<proteinExistence type="predicted"/>
<keyword evidence="3" id="KW-1185">Reference proteome</keyword>
<sequence>MSRNKIRLSLQCRSTKEEYRYSKFRNVPNKTKKNPRMREVERLTSTIDRIILTLFESDSEVDPEQQNPMRIKIKKMQQAERDLYHTERCVKIADIEPVLEQHSKANDRLAQALKKLKQKEIQTDKENDDLRRAVKDLVSEKNNELEEIRSKQSKNQKKIDSHLKKATEKKETQNKDGKTLSPQLYFVVGILRRKMTRTKTVTFNNTRKTIFEITTSSQDIMVATKPPPKKKCLSEKTC</sequence>
<feature type="compositionally biased region" description="Basic and acidic residues" evidence="1">
    <location>
        <begin position="141"/>
        <end position="150"/>
    </location>
</feature>
<accession>T1IY03</accession>
<reference evidence="2" key="2">
    <citation type="submission" date="2015-02" db="UniProtKB">
        <authorList>
            <consortium name="EnsemblMetazoa"/>
        </authorList>
    </citation>
    <scope>IDENTIFICATION</scope>
</reference>
<evidence type="ECO:0000313" key="3">
    <source>
        <dbReference type="Proteomes" id="UP000014500"/>
    </source>
</evidence>